<evidence type="ECO:0000256" key="1">
    <source>
        <dbReference type="ARBA" id="ARBA00004370"/>
    </source>
</evidence>
<protein>
    <submittedName>
        <fullName evidence="7">Putative snare protein tlg1/syntaxin 6</fullName>
    </submittedName>
</protein>
<dbReference type="CDD" id="cd15852">
    <property type="entry name" value="SNARE_Syntaxin8"/>
    <property type="match status" value="1"/>
</dbReference>
<dbReference type="GO" id="GO:0006906">
    <property type="term" value="P:vesicle fusion"/>
    <property type="evidence" value="ECO:0007669"/>
    <property type="project" value="TreeGrafter"/>
</dbReference>
<dbReference type="GO" id="GO:0012505">
    <property type="term" value="C:endomembrane system"/>
    <property type="evidence" value="ECO:0007669"/>
    <property type="project" value="TreeGrafter"/>
</dbReference>
<dbReference type="InterPro" id="IPR000727">
    <property type="entry name" value="T_SNARE_dom"/>
</dbReference>
<feature type="domain" description="T-SNARE coiled-coil homology" evidence="6">
    <location>
        <begin position="142"/>
        <end position="204"/>
    </location>
</feature>
<dbReference type="GO" id="GO:0006886">
    <property type="term" value="P:intracellular protein transport"/>
    <property type="evidence" value="ECO:0007669"/>
    <property type="project" value="TreeGrafter"/>
</dbReference>
<evidence type="ECO:0000256" key="2">
    <source>
        <dbReference type="ARBA" id="ARBA00022448"/>
    </source>
</evidence>
<evidence type="ECO:0000313" key="7">
    <source>
        <dbReference type="EMBL" id="JAC86112.1"/>
    </source>
</evidence>
<dbReference type="AlphaFoldDB" id="A0A069DR33"/>
<dbReference type="GO" id="GO:0048278">
    <property type="term" value="P:vesicle docking"/>
    <property type="evidence" value="ECO:0007669"/>
    <property type="project" value="TreeGrafter"/>
</dbReference>
<reference evidence="7" key="1">
    <citation type="journal article" date="2015" name="J. Med. Entomol.">
        <title>A Deep Insight Into the Sialotranscriptome of the Chagas Disease Vector, Panstrongylus megistus (Hemiptera: Heteroptera).</title>
        <authorList>
            <person name="Ribeiro J.M."/>
            <person name="Schwarz A."/>
            <person name="Francischetti I.M."/>
        </authorList>
    </citation>
    <scope>NUCLEOTIDE SEQUENCE</scope>
    <source>
        <tissue evidence="7">Salivary glands</tissue>
    </source>
</reference>
<dbReference type="GO" id="GO:0005484">
    <property type="term" value="F:SNAP receptor activity"/>
    <property type="evidence" value="ECO:0007669"/>
    <property type="project" value="TreeGrafter"/>
</dbReference>
<keyword evidence="5" id="KW-0812">Transmembrane</keyword>
<evidence type="ECO:0000256" key="5">
    <source>
        <dbReference type="SAM" id="Phobius"/>
    </source>
</evidence>
<dbReference type="GO" id="GO:0000149">
    <property type="term" value="F:SNARE binding"/>
    <property type="evidence" value="ECO:0007669"/>
    <property type="project" value="TreeGrafter"/>
</dbReference>
<evidence type="ECO:0000259" key="6">
    <source>
        <dbReference type="PROSITE" id="PS50192"/>
    </source>
</evidence>
<dbReference type="PANTHER" id="PTHR19957:SF124">
    <property type="entry name" value="SYNTAXIN-8"/>
    <property type="match status" value="1"/>
</dbReference>
<dbReference type="GO" id="GO:0031201">
    <property type="term" value="C:SNARE complex"/>
    <property type="evidence" value="ECO:0007669"/>
    <property type="project" value="TreeGrafter"/>
</dbReference>
<evidence type="ECO:0000256" key="4">
    <source>
        <dbReference type="ARBA" id="ARBA00023136"/>
    </source>
</evidence>
<keyword evidence="2" id="KW-0813">Transport</keyword>
<keyword evidence="4 5" id="KW-0472">Membrane</keyword>
<keyword evidence="5" id="KW-1133">Transmembrane helix</keyword>
<comment type="subcellular location">
    <subcellularLocation>
        <location evidence="1">Membrane</location>
    </subcellularLocation>
</comment>
<organism evidence="7">
    <name type="scientific">Panstrongylus megistus</name>
    <dbReference type="NCBI Taxonomy" id="65343"/>
    <lineage>
        <taxon>Eukaryota</taxon>
        <taxon>Metazoa</taxon>
        <taxon>Ecdysozoa</taxon>
        <taxon>Arthropoda</taxon>
        <taxon>Hexapoda</taxon>
        <taxon>Insecta</taxon>
        <taxon>Pterygota</taxon>
        <taxon>Neoptera</taxon>
        <taxon>Paraneoptera</taxon>
        <taxon>Hemiptera</taxon>
        <taxon>Heteroptera</taxon>
        <taxon>Panheteroptera</taxon>
        <taxon>Cimicomorpha</taxon>
        <taxon>Reduviidae</taxon>
        <taxon>Triatominae</taxon>
        <taxon>Panstrongylus</taxon>
    </lineage>
</organism>
<sequence>MALLVDTGSDPWLIRHESCEKLYREIVKELNQRNALPKTSIKFSEISAVVRMKLKQFNTEINELSSILTSLNSLTSEEEERRERLLEDLQSKYVQLNNMHKTSGIAAPEASSGNWFDQDDSDVPLLGEEENVSSSALREQQRKLLAEQEKGLENFSGIISRQKNMALAINTEIDLHNEILDDIGTRMDSTNVNINRETTRVRFISNRDNTCGYWIVILILFFCIVGVALA</sequence>
<dbReference type="InterPro" id="IPR045242">
    <property type="entry name" value="Syntaxin"/>
</dbReference>
<feature type="transmembrane region" description="Helical" evidence="5">
    <location>
        <begin position="212"/>
        <end position="229"/>
    </location>
</feature>
<proteinExistence type="evidence at transcript level"/>
<name>A0A069DR33_9HEMI</name>
<evidence type="ECO:0000256" key="3">
    <source>
        <dbReference type="ARBA" id="ARBA00023054"/>
    </source>
</evidence>
<accession>A0A069DR33</accession>
<dbReference type="PROSITE" id="PS50192">
    <property type="entry name" value="T_SNARE"/>
    <property type="match status" value="1"/>
</dbReference>
<dbReference type="InterPro" id="IPR041875">
    <property type="entry name" value="Syntaxin-8_SNARE"/>
</dbReference>
<dbReference type="Gene3D" id="1.20.5.110">
    <property type="match status" value="1"/>
</dbReference>
<dbReference type="PANTHER" id="PTHR19957">
    <property type="entry name" value="SYNTAXIN"/>
    <property type="match status" value="1"/>
</dbReference>
<keyword evidence="3" id="KW-0175">Coiled coil</keyword>
<dbReference type="SMART" id="SM00397">
    <property type="entry name" value="t_SNARE"/>
    <property type="match status" value="1"/>
</dbReference>
<dbReference type="EMBL" id="GBGD01002777">
    <property type="protein sequence ID" value="JAC86112.1"/>
    <property type="molecule type" value="mRNA"/>
</dbReference>
<dbReference type="SUPFAM" id="SSF58038">
    <property type="entry name" value="SNARE fusion complex"/>
    <property type="match status" value="1"/>
</dbReference>